<evidence type="ECO:0000256" key="1">
    <source>
        <dbReference type="ARBA" id="ARBA00005165"/>
    </source>
</evidence>
<comment type="caution">
    <text evidence="13">The sequence shown here is derived from an EMBL/GenBank/DDBJ whole genome shotgun (WGS) entry which is preliminary data.</text>
</comment>
<feature type="binding site" evidence="9">
    <location>
        <begin position="44"/>
        <end position="48"/>
    </location>
    <ligand>
        <name>4-amino-2-methyl-5-(diphosphooxymethyl)pyrimidine</name>
        <dbReference type="ChEBI" id="CHEBI:57841"/>
    </ligand>
</feature>
<reference evidence="13" key="2">
    <citation type="submission" date="2020-09" db="EMBL/GenBank/DDBJ databases">
        <authorList>
            <person name="Sun Q."/>
            <person name="Zhou Y."/>
        </authorList>
    </citation>
    <scope>NUCLEOTIDE SEQUENCE</scope>
    <source>
        <strain evidence="13">CGMCC 1.15290</strain>
    </source>
</reference>
<feature type="domain" description="Thiamine phosphate synthase/TenI" evidence="12">
    <location>
        <begin position="20"/>
        <end position="200"/>
    </location>
</feature>
<dbReference type="Proteomes" id="UP000627292">
    <property type="component" value="Unassembled WGS sequence"/>
</dbReference>
<accession>A0A917MXW5</accession>
<sequence>MLSTSTIHIKPAIARLQYISQQQANLSHLEAIHKALDAGCSWIQLRIKDAPEDFVHRQAVQARKLCTSYQAQLIMNDYPGIAREVAADGLHLGLTDMPVAQARAITGSHMLIGGTANTWEDIVQRVNEGVDYIGLGPLRFTATKQKLSPILGIEGYTQLLQQAAAGNIQLPPIIAIGGVTPADIPQLQQAGVHGIAVSGALTNATDARAVIQHIHQAFKHNQPAC</sequence>
<evidence type="ECO:0000256" key="8">
    <source>
        <dbReference type="ARBA" id="ARBA00047883"/>
    </source>
</evidence>
<dbReference type="InterPro" id="IPR013785">
    <property type="entry name" value="Aldolase_TIM"/>
</dbReference>
<dbReference type="RefSeq" id="WP_188956207.1">
    <property type="nucleotide sequence ID" value="NZ_BMIB01000004.1"/>
</dbReference>
<feature type="binding site" evidence="9">
    <location>
        <position position="144"/>
    </location>
    <ligand>
        <name>4-amino-2-methyl-5-(diphosphooxymethyl)pyrimidine</name>
        <dbReference type="ChEBI" id="CHEBI:57841"/>
    </ligand>
</feature>
<evidence type="ECO:0000313" key="14">
    <source>
        <dbReference type="Proteomes" id="UP000627292"/>
    </source>
</evidence>
<dbReference type="PANTHER" id="PTHR20857:SF15">
    <property type="entry name" value="THIAMINE-PHOSPHATE SYNTHASE"/>
    <property type="match status" value="1"/>
</dbReference>
<name>A0A917MXW5_9BACT</name>
<dbReference type="GO" id="GO:0009229">
    <property type="term" value="P:thiamine diphosphate biosynthetic process"/>
    <property type="evidence" value="ECO:0007669"/>
    <property type="project" value="UniProtKB-UniRule"/>
</dbReference>
<feature type="binding site" evidence="9">
    <location>
        <position position="96"/>
    </location>
    <ligand>
        <name>Mg(2+)</name>
        <dbReference type="ChEBI" id="CHEBI:18420"/>
    </ligand>
</feature>
<evidence type="ECO:0000259" key="12">
    <source>
        <dbReference type="Pfam" id="PF02581"/>
    </source>
</evidence>
<proteinExistence type="inferred from homology"/>
<evidence type="ECO:0000256" key="3">
    <source>
        <dbReference type="ARBA" id="ARBA00022723"/>
    </source>
</evidence>
<dbReference type="InterPro" id="IPR034291">
    <property type="entry name" value="TMP_synthase"/>
</dbReference>
<evidence type="ECO:0000256" key="7">
    <source>
        <dbReference type="ARBA" id="ARBA00047851"/>
    </source>
</evidence>
<comment type="pathway">
    <text evidence="1 9 11">Cofactor biosynthesis; thiamine diphosphate biosynthesis; thiamine phosphate from 4-amino-2-methyl-5-diphosphomethylpyrimidine and 4-methyl-5-(2-phosphoethyl)-thiazole: step 1/1.</text>
</comment>
<dbReference type="HAMAP" id="MF_00097">
    <property type="entry name" value="TMP_synthase"/>
    <property type="match status" value="1"/>
</dbReference>
<evidence type="ECO:0000256" key="9">
    <source>
        <dbReference type="HAMAP-Rule" id="MF_00097"/>
    </source>
</evidence>
<evidence type="ECO:0000256" key="2">
    <source>
        <dbReference type="ARBA" id="ARBA00022679"/>
    </source>
</evidence>
<dbReference type="GO" id="GO:0004789">
    <property type="term" value="F:thiamine-phosphate diphosphorylase activity"/>
    <property type="evidence" value="ECO:0007669"/>
    <property type="project" value="UniProtKB-UniRule"/>
</dbReference>
<keyword evidence="14" id="KW-1185">Reference proteome</keyword>
<comment type="catalytic activity">
    <reaction evidence="8 9 10">
        <text>2-[(2R,5Z)-2-carboxy-4-methylthiazol-5(2H)-ylidene]ethyl phosphate + 4-amino-2-methyl-5-(diphosphooxymethyl)pyrimidine + 2 H(+) = thiamine phosphate + CO2 + diphosphate</text>
        <dbReference type="Rhea" id="RHEA:47844"/>
        <dbReference type="ChEBI" id="CHEBI:15378"/>
        <dbReference type="ChEBI" id="CHEBI:16526"/>
        <dbReference type="ChEBI" id="CHEBI:33019"/>
        <dbReference type="ChEBI" id="CHEBI:37575"/>
        <dbReference type="ChEBI" id="CHEBI:57841"/>
        <dbReference type="ChEBI" id="CHEBI:62899"/>
        <dbReference type="EC" id="2.5.1.3"/>
    </reaction>
</comment>
<protein>
    <recommendedName>
        <fullName evidence="9">Thiamine-phosphate synthase</fullName>
        <shortName evidence="9">TP synthase</shortName>
        <shortName evidence="9">TPS</shortName>
        <ecNumber evidence="9">2.5.1.3</ecNumber>
    </recommendedName>
    <alternativeName>
        <fullName evidence="9">Thiamine-phosphate pyrophosphorylase</fullName>
        <shortName evidence="9">TMP pyrophosphorylase</shortName>
        <shortName evidence="9">TMP-PPase</shortName>
    </alternativeName>
</protein>
<comment type="catalytic activity">
    <reaction evidence="7 9 10">
        <text>2-(2-carboxy-4-methylthiazol-5-yl)ethyl phosphate + 4-amino-2-methyl-5-(diphosphooxymethyl)pyrimidine + 2 H(+) = thiamine phosphate + CO2 + diphosphate</text>
        <dbReference type="Rhea" id="RHEA:47848"/>
        <dbReference type="ChEBI" id="CHEBI:15378"/>
        <dbReference type="ChEBI" id="CHEBI:16526"/>
        <dbReference type="ChEBI" id="CHEBI:33019"/>
        <dbReference type="ChEBI" id="CHEBI:37575"/>
        <dbReference type="ChEBI" id="CHEBI:57841"/>
        <dbReference type="ChEBI" id="CHEBI:62890"/>
        <dbReference type="EC" id="2.5.1.3"/>
    </reaction>
</comment>
<keyword evidence="4 9" id="KW-0460">Magnesium</keyword>
<feature type="binding site" evidence="9">
    <location>
        <position position="76"/>
    </location>
    <ligand>
        <name>4-amino-2-methyl-5-(diphosphooxymethyl)pyrimidine</name>
        <dbReference type="ChEBI" id="CHEBI:57841"/>
    </ligand>
</feature>
<feature type="binding site" evidence="9">
    <location>
        <position position="77"/>
    </location>
    <ligand>
        <name>Mg(2+)</name>
        <dbReference type="ChEBI" id="CHEBI:18420"/>
    </ligand>
</feature>
<dbReference type="PANTHER" id="PTHR20857">
    <property type="entry name" value="THIAMINE-PHOSPHATE PYROPHOSPHORYLASE"/>
    <property type="match status" value="1"/>
</dbReference>
<organism evidence="13 14">
    <name type="scientific">Filimonas zeae</name>
    <dbReference type="NCBI Taxonomy" id="1737353"/>
    <lineage>
        <taxon>Bacteria</taxon>
        <taxon>Pseudomonadati</taxon>
        <taxon>Bacteroidota</taxon>
        <taxon>Chitinophagia</taxon>
        <taxon>Chitinophagales</taxon>
        <taxon>Chitinophagaceae</taxon>
        <taxon>Filimonas</taxon>
    </lineage>
</organism>
<gene>
    <name evidence="9 13" type="primary">thiE</name>
    <name evidence="13" type="ORF">GCM10011379_42970</name>
</gene>
<dbReference type="GO" id="GO:0000287">
    <property type="term" value="F:magnesium ion binding"/>
    <property type="evidence" value="ECO:0007669"/>
    <property type="project" value="UniProtKB-UniRule"/>
</dbReference>
<evidence type="ECO:0000256" key="6">
    <source>
        <dbReference type="ARBA" id="ARBA00047334"/>
    </source>
</evidence>
<dbReference type="SUPFAM" id="SSF51391">
    <property type="entry name" value="Thiamin phosphate synthase"/>
    <property type="match status" value="1"/>
</dbReference>
<keyword evidence="2 9" id="KW-0808">Transferase</keyword>
<feature type="binding site" evidence="9">
    <location>
        <position position="115"/>
    </location>
    <ligand>
        <name>4-amino-2-methyl-5-(diphosphooxymethyl)pyrimidine</name>
        <dbReference type="ChEBI" id="CHEBI:57841"/>
    </ligand>
</feature>
<dbReference type="GO" id="GO:0009228">
    <property type="term" value="P:thiamine biosynthetic process"/>
    <property type="evidence" value="ECO:0007669"/>
    <property type="project" value="UniProtKB-KW"/>
</dbReference>
<keyword evidence="5 9" id="KW-0784">Thiamine biosynthesis</keyword>
<evidence type="ECO:0000256" key="4">
    <source>
        <dbReference type="ARBA" id="ARBA00022842"/>
    </source>
</evidence>
<evidence type="ECO:0000313" key="13">
    <source>
        <dbReference type="EMBL" id="GGH77112.1"/>
    </source>
</evidence>
<reference evidence="13" key="1">
    <citation type="journal article" date="2014" name="Int. J. Syst. Evol. Microbiol.">
        <title>Complete genome sequence of Corynebacterium casei LMG S-19264T (=DSM 44701T), isolated from a smear-ripened cheese.</title>
        <authorList>
            <consortium name="US DOE Joint Genome Institute (JGI-PGF)"/>
            <person name="Walter F."/>
            <person name="Albersmeier A."/>
            <person name="Kalinowski J."/>
            <person name="Ruckert C."/>
        </authorList>
    </citation>
    <scope>NUCLEOTIDE SEQUENCE</scope>
    <source>
        <strain evidence="13">CGMCC 1.15290</strain>
    </source>
</reference>
<dbReference type="AlphaFoldDB" id="A0A917MXW5"/>
<evidence type="ECO:0000256" key="10">
    <source>
        <dbReference type="RuleBase" id="RU003826"/>
    </source>
</evidence>
<dbReference type="Pfam" id="PF02581">
    <property type="entry name" value="TMP-TENI"/>
    <property type="match status" value="1"/>
</dbReference>
<comment type="caution">
    <text evidence="9">Lacks conserved residue(s) required for the propagation of feature annotation.</text>
</comment>
<evidence type="ECO:0000256" key="11">
    <source>
        <dbReference type="RuleBase" id="RU004253"/>
    </source>
</evidence>
<dbReference type="InterPro" id="IPR036206">
    <property type="entry name" value="ThiamineP_synth_sf"/>
</dbReference>
<evidence type="ECO:0000256" key="5">
    <source>
        <dbReference type="ARBA" id="ARBA00022977"/>
    </source>
</evidence>
<dbReference type="GO" id="GO:0005737">
    <property type="term" value="C:cytoplasm"/>
    <property type="evidence" value="ECO:0007669"/>
    <property type="project" value="TreeGrafter"/>
</dbReference>
<comment type="function">
    <text evidence="9">Condenses 4-methyl-5-(beta-hydroxyethyl)thiazole monophosphate (THZ-P) and 2-methyl-4-amino-5-hydroxymethyl pyrimidine pyrophosphate (HMP-PP) to form thiamine monophosphate (TMP).</text>
</comment>
<dbReference type="CDD" id="cd00564">
    <property type="entry name" value="TMP_TenI"/>
    <property type="match status" value="1"/>
</dbReference>
<dbReference type="InterPro" id="IPR022998">
    <property type="entry name" value="ThiamineP_synth_TenI"/>
</dbReference>
<comment type="catalytic activity">
    <reaction evidence="6 9 10">
        <text>4-methyl-5-(2-phosphooxyethyl)-thiazole + 4-amino-2-methyl-5-(diphosphooxymethyl)pyrimidine + H(+) = thiamine phosphate + diphosphate</text>
        <dbReference type="Rhea" id="RHEA:22328"/>
        <dbReference type="ChEBI" id="CHEBI:15378"/>
        <dbReference type="ChEBI" id="CHEBI:33019"/>
        <dbReference type="ChEBI" id="CHEBI:37575"/>
        <dbReference type="ChEBI" id="CHEBI:57841"/>
        <dbReference type="ChEBI" id="CHEBI:58296"/>
        <dbReference type="EC" id="2.5.1.3"/>
    </reaction>
</comment>
<keyword evidence="3 9" id="KW-0479">Metal-binding</keyword>
<feature type="binding site" evidence="9">
    <location>
        <begin position="141"/>
        <end position="143"/>
    </location>
    <ligand>
        <name>2-[(2R,5Z)-2-carboxy-4-methylthiazol-5(2H)-ylidene]ethyl phosphate</name>
        <dbReference type="ChEBI" id="CHEBI:62899"/>
    </ligand>
</feature>
<comment type="similarity">
    <text evidence="9 10">Belongs to the thiamine-phosphate synthase family.</text>
</comment>
<comment type="cofactor">
    <cofactor evidence="9">
        <name>Mg(2+)</name>
        <dbReference type="ChEBI" id="CHEBI:18420"/>
    </cofactor>
    <text evidence="9">Binds 1 Mg(2+) ion per subunit.</text>
</comment>
<dbReference type="EMBL" id="BMIB01000004">
    <property type="protein sequence ID" value="GGH77112.1"/>
    <property type="molecule type" value="Genomic_DNA"/>
</dbReference>
<dbReference type="NCBIfam" id="TIGR00693">
    <property type="entry name" value="thiE"/>
    <property type="match status" value="1"/>
</dbReference>
<dbReference type="Gene3D" id="3.20.20.70">
    <property type="entry name" value="Aldolase class I"/>
    <property type="match status" value="1"/>
</dbReference>
<dbReference type="NCBIfam" id="NF000736">
    <property type="entry name" value="PRK00043.2-3"/>
    <property type="match status" value="1"/>
</dbReference>
<feature type="binding site" evidence="9">
    <location>
        <position position="178"/>
    </location>
    <ligand>
        <name>2-[(2R,5Z)-2-carboxy-4-methylthiazol-5(2H)-ylidene]ethyl phosphate</name>
        <dbReference type="ChEBI" id="CHEBI:62899"/>
    </ligand>
</feature>
<dbReference type="EC" id="2.5.1.3" evidence="9"/>